<accession>A0A0B5DA44</accession>
<reference evidence="3" key="1">
    <citation type="submission" date="2014-09" db="EMBL/GenBank/DDBJ databases">
        <title>Sequence of the Streptomyces nodosus genome.</title>
        <authorList>
            <person name="Sweeney P."/>
            <person name="Stephens N."/>
            <person name="Murphy C."/>
            <person name="Caffrey P."/>
        </authorList>
    </citation>
    <scope>NUCLEOTIDE SEQUENCE [LARGE SCALE GENOMIC DNA]</scope>
    <source>
        <strain evidence="3">ATCC 14899</strain>
    </source>
</reference>
<dbReference type="AlphaFoldDB" id="A0A0B5DA44"/>
<organism evidence="2 3">
    <name type="scientific">Streptomyces nodosus</name>
    <dbReference type="NCBI Taxonomy" id="40318"/>
    <lineage>
        <taxon>Bacteria</taxon>
        <taxon>Bacillati</taxon>
        <taxon>Actinomycetota</taxon>
        <taxon>Actinomycetes</taxon>
        <taxon>Kitasatosporales</taxon>
        <taxon>Streptomycetaceae</taxon>
        <taxon>Streptomyces</taxon>
    </lineage>
</organism>
<reference evidence="2 3" key="2">
    <citation type="journal article" date="2016" name="Appl. Microbiol. Biotechnol.">
        <title>Exploiting the genome sequence of Streptomyces nodosus for enhanced antibiotic production.</title>
        <authorList>
            <person name="Sweeney P."/>
            <person name="Murphy C.D."/>
            <person name="Caffrey P."/>
        </authorList>
    </citation>
    <scope>NUCLEOTIDE SEQUENCE [LARGE SCALE GENOMIC DNA]</scope>
    <source>
        <strain evidence="2 3">ATCC 14899</strain>
    </source>
</reference>
<proteinExistence type="predicted"/>
<keyword evidence="3" id="KW-1185">Reference proteome</keyword>
<gene>
    <name evidence="2" type="ORF">SNOD_10665</name>
</gene>
<dbReference type="STRING" id="40318.SNOD_10665"/>
<dbReference type="HOGENOM" id="CLU_2132172_0_0_11"/>
<evidence type="ECO:0000256" key="1">
    <source>
        <dbReference type="SAM" id="MobiDB-lite"/>
    </source>
</evidence>
<dbReference type="Proteomes" id="UP000031526">
    <property type="component" value="Chromosome"/>
</dbReference>
<feature type="region of interest" description="Disordered" evidence="1">
    <location>
        <begin position="88"/>
        <end position="113"/>
    </location>
</feature>
<evidence type="ECO:0000313" key="3">
    <source>
        <dbReference type="Proteomes" id="UP000031526"/>
    </source>
</evidence>
<name>A0A0B5DA44_9ACTN</name>
<evidence type="ECO:0000313" key="2">
    <source>
        <dbReference type="EMBL" id="AJE40453.1"/>
    </source>
</evidence>
<dbReference type="EMBL" id="CP009313">
    <property type="protein sequence ID" value="AJE40453.1"/>
    <property type="molecule type" value="Genomic_DNA"/>
</dbReference>
<sequence length="113" mass="12274">MSTVPLANRLRGWSASIGPRRSMMRSAADLDTPHSGASWRIVRFVRQYAATSSARSSRGRLHGRPLRTASAPWRRKTVTSFRKARGLSPVNGAIQDGSDAVITPATRRSSQAG</sequence>
<feature type="region of interest" description="Disordered" evidence="1">
    <location>
        <begin position="53"/>
        <end position="74"/>
    </location>
</feature>
<protein>
    <submittedName>
        <fullName evidence="2">Uncharacterized protein</fullName>
    </submittedName>
</protein>